<dbReference type="STRING" id="644223.C4QXQ2"/>
<evidence type="ECO:0000256" key="7">
    <source>
        <dbReference type="SAM" id="MobiDB-lite"/>
    </source>
</evidence>
<feature type="compositionally biased region" description="Basic and acidic residues" evidence="7">
    <location>
        <begin position="203"/>
        <end position="214"/>
    </location>
</feature>
<dbReference type="InterPro" id="IPR000719">
    <property type="entry name" value="Prot_kinase_dom"/>
</dbReference>
<dbReference type="RefSeq" id="XP_002490306.1">
    <property type="nucleotide sequence ID" value="XM_002490261.1"/>
</dbReference>
<keyword evidence="10" id="KW-1185">Reference proteome</keyword>
<dbReference type="SMART" id="SM00220">
    <property type="entry name" value="S_TKc"/>
    <property type="match status" value="1"/>
</dbReference>
<sequence>MMRRSKTQVNTSSPLKLDVLKKAQEKRLHSLNRVSPSWRSSKSAAPIKQFQASVQDDPFTDSNDHSSSVFVIRSSFPLKEGREAEEQGVGKKHALVGASIKDADDTEKNLKRVKTVSDQIDYLSTKSQNAQQKLEPTSTPTVAVDNSTIDAQFCLSEAKKSYSGATNIRKKHVEEEKQEENTQVIMKLKPMERTDFESTQANDRAEEIDTSRENDELETATVNNAHKLEVVQDTDETEYLTKQCIPRNYVDRGKIEQPNTQPENETQNKKDDDEDDDINEEVKEEIEHLYTTFPTLSHRYALLDRVGEGTFSTVYKAKDLTGMDRKMSGCPIWSSPVTKSKKHNIVALKRIYVTSSPQRIFNELQLLYNFTGCDNIAPLIDALRFEDQIIAVLPFYSHSDFRDFYRDLPLDGIKVYMHELFKALSFVHSKRVIHRDVKPTNFLYDPFRRRGVLVDFGLAEKEPNKFRDASLNCACTKGGLNLDDLPQSLRISQKGYLKDDQRSARRANRAGTRGFRAPEVLFKCTNQTMKLDIWSVGIILLSLLSRRYPFFQCPNDVNALIELTRIFSLAKMKKCAQLHGLCLETNIPDVQHVSLGELIYWAIDFDNKTSVSAFAPDSPALELLEALNEDGSVKDTPLGKEYGNALELLKACFQLNPNKRITANDAMNMPFFDAIRGENEENDEIILD</sequence>
<keyword evidence="3" id="KW-0808">Transferase</keyword>
<evidence type="ECO:0000313" key="9">
    <source>
        <dbReference type="EMBL" id="CAY68025.1"/>
    </source>
</evidence>
<dbReference type="GO" id="GO:0005524">
    <property type="term" value="F:ATP binding"/>
    <property type="evidence" value="ECO:0007669"/>
    <property type="project" value="UniProtKB-KW"/>
</dbReference>
<dbReference type="PROSITE" id="PS00108">
    <property type="entry name" value="PROTEIN_KINASE_ST"/>
    <property type="match status" value="1"/>
</dbReference>
<evidence type="ECO:0000256" key="1">
    <source>
        <dbReference type="ARBA" id="ARBA00012513"/>
    </source>
</evidence>
<evidence type="ECO:0000259" key="8">
    <source>
        <dbReference type="PROSITE" id="PS50011"/>
    </source>
</evidence>
<dbReference type="InterPro" id="IPR008271">
    <property type="entry name" value="Ser/Thr_kinase_AS"/>
</dbReference>
<proteinExistence type="predicted"/>
<feature type="domain" description="Protein kinase" evidence="8">
    <location>
        <begin position="300"/>
        <end position="672"/>
    </location>
</feature>
<evidence type="ECO:0000256" key="5">
    <source>
        <dbReference type="ARBA" id="ARBA00022777"/>
    </source>
</evidence>
<evidence type="ECO:0000256" key="3">
    <source>
        <dbReference type="ARBA" id="ARBA00022679"/>
    </source>
</evidence>
<dbReference type="GO" id="GO:0004674">
    <property type="term" value="F:protein serine/threonine kinase activity"/>
    <property type="evidence" value="ECO:0007669"/>
    <property type="project" value="UniProtKB-KW"/>
</dbReference>
<dbReference type="eggNOG" id="KOG1167">
    <property type="taxonomic scope" value="Eukaryota"/>
</dbReference>
<dbReference type="PROSITE" id="PS50011">
    <property type="entry name" value="PROTEIN_KINASE_DOM"/>
    <property type="match status" value="1"/>
</dbReference>
<dbReference type="CDD" id="cd14019">
    <property type="entry name" value="STKc_Cdc7"/>
    <property type="match status" value="1"/>
</dbReference>
<dbReference type="Gene3D" id="3.30.200.20">
    <property type="entry name" value="Phosphorylase Kinase, domain 1"/>
    <property type="match status" value="1"/>
</dbReference>
<dbReference type="InterPro" id="IPR011009">
    <property type="entry name" value="Kinase-like_dom_sf"/>
</dbReference>
<protein>
    <recommendedName>
        <fullName evidence="1">non-specific serine/threonine protein kinase</fullName>
        <ecNumber evidence="1">2.7.11.1</ecNumber>
    </recommendedName>
</protein>
<dbReference type="InParanoid" id="C4QXQ2"/>
<dbReference type="SUPFAM" id="SSF56112">
    <property type="entry name" value="Protein kinase-like (PK-like)"/>
    <property type="match status" value="1"/>
</dbReference>
<dbReference type="GO" id="GO:0044773">
    <property type="term" value="P:mitotic DNA damage checkpoint signaling"/>
    <property type="evidence" value="ECO:0007669"/>
    <property type="project" value="TreeGrafter"/>
</dbReference>
<name>C4QXQ2_KOMPG</name>
<dbReference type="OrthoDB" id="10020333at2759"/>
<dbReference type="Proteomes" id="UP000000314">
    <property type="component" value="Chromosome 1"/>
</dbReference>
<dbReference type="SMR" id="C4QXQ2"/>
<dbReference type="FunCoup" id="C4QXQ2">
    <property type="interactions" value="829"/>
</dbReference>
<reference evidence="9 10" key="1">
    <citation type="journal article" date="2009" name="Nat. Biotechnol.">
        <title>Genome sequence of the recombinant protein production host Pichia pastoris.</title>
        <authorList>
            <person name="De Schutter K."/>
            <person name="Lin Y.C."/>
            <person name="Tiels P."/>
            <person name="Van Hecke A."/>
            <person name="Glinka S."/>
            <person name="Weber-Lehmann J."/>
            <person name="Rouze P."/>
            <person name="Van de Peer Y."/>
            <person name="Callewaert N."/>
        </authorList>
    </citation>
    <scope>NUCLEOTIDE SEQUENCE [LARGE SCALE GENOMIC DNA]</scope>
    <source>
        <strain evidence="10">GS115 / ATCC 20864</strain>
    </source>
</reference>
<dbReference type="Pfam" id="PF00069">
    <property type="entry name" value="Pkinase"/>
    <property type="match status" value="2"/>
</dbReference>
<feature type="region of interest" description="Disordered" evidence="7">
    <location>
        <begin position="250"/>
        <end position="276"/>
    </location>
</feature>
<keyword evidence="4" id="KW-0547">Nucleotide-binding</keyword>
<evidence type="ECO:0000256" key="6">
    <source>
        <dbReference type="ARBA" id="ARBA00022840"/>
    </source>
</evidence>
<evidence type="ECO:0000313" key="10">
    <source>
        <dbReference type="Proteomes" id="UP000000314"/>
    </source>
</evidence>
<dbReference type="HOGENOM" id="CLU_000288_118_2_1"/>
<keyword evidence="5 9" id="KW-0418">Kinase</keyword>
<gene>
    <name evidence="9" type="ordered locus">PAS_chr1-4_0192</name>
</gene>
<dbReference type="PANTHER" id="PTHR44167">
    <property type="entry name" value="OVARIAN-SPECIFIC SERINE/THREONINE-PROTEIN KINASE LOK-RELATED"/>
    <property type="match status" value="1"/>
</dbReference>
<accession>C4QXQ2</accession>
<dbReference type="PANTHER" id="PTHR44167:SF23">
    <property type="entry name" value="CDC7 KINASE, ISOFORM A-RELATED"/>
    <property type="match status" value="1"/>
</dbReference>
<keyword evidence="2" id="KW-0723">Serine/threonine-protein kinase</keyword>
<dbReference type="GeneID" id="8197174"/>
<dbReference type="Gene3D" id="1.10.510.10">
    <property type="entry name" value="Transferase(Phosphotransferase) domain 1"/>
    <property type="match status" value="1"/>
</dbReference>
<evidence type="ECO:0000256" key="4">
    <source>
        <dbReference type="ARBA" id="ARBA00022741"/>
    </source>
</evidence>
<dbReference type="EC" id="2.7.11.1" evidence="1"/>
<feature type="region of interest" description="Disordered" evidence="7">
    <location>
        <begin position="196"/>
        <end position="216"/>
    </location>
</feature>
<dbReference type="AlphaFoldDB" id="C4QXQ2"/>
<dbReference type="KEGG" id="ppa:PAS_chr1-4_0192"/>
<dbReference type="GO" id="GO:0005634">
    <property type="term" value="C:nucleus"/>
    <property type="evidence" value="ECO:0007669"/>
    <property type="project" value="TreeGrafter"/>
</dbReference>
<keyword evidence="6" id="KW-0067">ATP-binding</keyword>
<dbReference type="EMBL" id="FN392319">
    <property type="protein sequence ID" value="CAY68025.1"/>
    <property type="molecule type" value="Genomic_DNA"/>
</dbReference>
<organism evidence="9 10">
    <name type="scientific">Komagataella phaffii (strain GS115 / ATCC 20864)</name>
    <name type="common">Yeast</name>
    <name type="synonym">Pichia pastoris</name>
    <dbReference type="NCBI Taxonomy" id="644223"/>
    <lineage>
        <taxon>Eukaryota</taxon>
        <taxon>Fungi</taxon>
        <taxon>Dikarya</taxon>
        <taxon>Ascomycota</taxon>
        <taxon>Saccharomycotina</taxon>
        <taxon>Pichiomycetes</taxon>
        <taxon>Pichiales</taxon>
        <taxon>Pichiaceae</taxon>
        <taxon>Komagataella</taxon>
    </lineage>
</organism>
<evidence type="ECO:0000256" key="2">
    <source>
        <dbReference type="ARBA" id="ARBA00022527"/>
    </source>
</evidence>